<evidence type="ECO:0000313" key="1">
    <source>
        <dbReference type="EMBL" id="KAJ9071565.1"/>
    </source>
</evidence>
<protein>
    <submittedName>
        <fullName evidence="1">Uncharacterized protein</fullName>
    </submittedName>
</protein>
<comment type="caution">
    <text evidence="1">The sequence shown here is derived from an EMBL/GenBank/DDBJ whole genome shotgun (WGS) entry which is preliminary data.</text>
</comment>
<evidence type="ECO:0000313" key="2">
    <source>
        <dbReference type="Proteomes" id="UP001165960"/>
    </source>
</evidence>
<organism evidence="1 2">
    <name type="scientific">Entomophthora muscae</name>
    <dbReference type="NCBI Taxonomy" id="34485"/>
    <lineage>
        <taxon>Eukaryota</taxon>
        <taxon>Fungi</taxon>
        <taxon>Fungi incertae sedis</taxon>
        <taxon>Zoopagomycota</taxon>
        <taxon>Entomophthoromycotina</taxon>
        <taxon>Entomophthoromycetes</taxon>
        <taxon>Entomophthorales</taxon>
        <taxon>Entomophthoraceae</taxon>
        <taxon>Entomophthora</taxon>
    </lineage>
</organism>
<dbReference type="EMBL" id="QTSX02003163">
    <property type="protein sequence ID" value="KAJ9071565.1"/>
    <property type="molecule type" value="Genomic_DNA"/>
</dbReference>
<keyword evidence="2" id="KW-1185">Reference proteome</keyword>
<name>A0ACC2TAP2_9FUNG</name>
<sequence>MESEKEVAQRFKAALEVINYSVNWLSVIAALVVVGMILGAMSVNRKAMDQVSIRITAAICTLDVFKSLGNMYLQHAYVYLWGCVLAEAIVKWLMMTYLLLNICLAANIHMVFINEIPFSPKWERVYWAVSFGLPSLLFLVPIGICILR</sequence>
<gene>
    <name evidence="1" type="ORF">DSO57_1035705</name>
</gene>
<accession>A0ACC2TAP2</accession>
<dbReference type="Proteomes" id="UP001165960">
    <property type="component" value="Unassembled WGS sequence"/>
</dbReference>
<proteinExistence type="predicted"/>
<reference evidence="1" key="1">
    <citation type="submission" date="2022-04" db="EMBL/GenBank/DDBJ databases">
        <title>Genome of the entomopathogenic fungus Entomophthora muscae.</title>
        <authorList>
            <person name="Elya C."/>
            <person name="Lovett B.R."/>
            <person name="Lee E."/>
            <person name="Macias A.M."/>
            <person name="Hajek A.E."/>
            <person name="De Bivort B.L."/>
            <person name="Kasson M.T."/>
            <person name="De Fine Licht H.H."/>
            <person name="Stajich J.E."/>
        </authorList>
    </citation>
    <scope>NUCLEOTIDE SEQUENCE</scope>
    <source>
        <strain evidence="1">Berkeley</strain>
    </source>
</reference>